<evidence type="ECO:0000256" key="1">
    <source>
        <dbReference type="SAM" id="Phobius"/>
    </source>
</evidence>
<evidence type="ECO:0000313" key="3">
    <source>
        <dbReference type="Proteomes" id="UP000287247"/>
    </source>
</evidence>
<comment type="caution">
    <text evidence="2">The sequence shown here is derived from an EMBL/GenBank/DDBJ whole genome shotgun (WGS) entry which is preliminary data.</text>
</comment>
<proteinExistence type="predicted"/>
<keyword evidence="1" id="KW-1133">Transmembrane helix</keyword>
<name>A0A401IJ41_APHSA</name>
<gene>
    <name evidence="2" type="ORF">AsFPU1_2720</name>
</gene>
<feature type="transmembrane region" description="Helical" evidence="1">
    <location>
        <begin position="103"/>
        <end position="120"/>
    </location>
</feature>
<dbReference type="Proteomes" id="UP000287247">
    <property type="component" value="Unassembled WGS sequence"/>
</dbReference>
<dbReference type="RefSeq" id="WP_124970780.1">
    <property type="nucleotide sequence ID" value="NZ_BDQK01000013.1"/>
</dbReference>
<dbReference type="OrthoDB" id="530614at2"/>
<keyword evidence="1" id="KW-0472">Membrane</keyword>
<accession>A0A401IJ41</accession>
<keyword evidence="1" id="KW-0812">Transmembrane</keyword>
<reference evidence="3" key="1">
    <citation type="submission" date="2017-05" db="EMBL/GenBank/DDBJ databases">
        <title>Physiological properties and genetic analysis related to exopolysaccharide production of fresh-water unicellular cyanobacterium Aphanothece sacrum, Suizenji Nori, that has been cultured as a food source in Japan.</title>
        <authorList>
            <person name="Kanesaki Y."/>
            <person name="Yoshikawa S."/>
            <person name="Ohki K."/>
        </authorList>
    </citation>
    <scope>NUCLEOTIDE SEQUENCE [LARGE SCALE GENOMIC DNA]</scope>
    <source>
        <strain evidence="3">FPU1</strain>
    </source>
</reference>
<sequence>MSTCPKCQQPVDTQAINCPYCKTPLKAYGHPGIPLYQASKEEFLCDRCLYDEDDSCNYSKRPYAKTCTLYHDKTQPLITPETISLTPSNLIKIIQRWCYRNRGLLLVLGLIVISLAIALSR</sequence>
<organism evidence="2 3">
    <name type="scientific">Aphanothece sacrum FPU1</name>
    <dbReference type="NCBI Taxonomy" id="1920663"/>
    <lineage>
        <taxon>Bacteria</taxon>
        <taxon>Bacillati</taxon>
        <taxon>Cyanobacteriota</taxon>
        <taxon>Cyanophyceae</taxon>
        <taxon>Oscillatoriophycideae</taxon>
        <taxon>Chroococcales</taxon>
        <taxon>Aphanothecaceae</taxon>
        <taxon>Aphanothece</taxon>
    </lineage>
</organism>
<protein>
    <submittedName>
        <fullName evidence="2">Uncharacterized protein</fullName>
    </submittedName>
</protein>
<evidence type="ECO:0000313" key="2">
    <source>
        <dbReference type="EMBL" id="GBF81308.1"/>
    </source>
</evidence>
<keyword evidence="3" id="KW-1185">Reference proteome</keyword>
<dbReference type="EMBL" id="BDQK01000013">
    <property type="protein sequence ID" value="GBF81308.1"/>
    <property type="molecule type" value="Genomic_DNA"/>
</dbReference>
<dbReference type="AlphaFoldDB" id="A0A401IJ41"/>